<evidence type="ECO:0000256" key="3">
    <source>
        <dbReference type="PIRSR" id="PIRSR607837-1"/>
    </source>
</evidence>
<evidence type="ECO:0000256" key="1">
    <source>
        <dbReference type="ARBA" id="ARBA00008635"/>
    </source>
</evidence>
<evidence type="ECO:0000256" key="2">
    <source>
        <dbReference type="ARBA" id="ARBA00022723"/>
    </source>
</evidence>
<dbReference type="GO" id="GO:0046872">
    <property type="term" value="F:metal ion binding"/>
    <property type="evidence" value="ECO:0007669"/>
    <property type="project" value="UniProtKB-KW"/>
</dbReference>
<sequence>MYTTIDSFIRAWDNDAAGMQRVMDTLTDASLKQEVSPHDRTLGRVAWHIVYTIYEMMEKSGLTLAGAIEEAPVPETAEVIALAYRKANESLADALRQQWSDTSLQEEVNLYGEPWTKAIVLNVLIHHQIHHRGQMTVLMRQAGLRVPGVFGPSREEWSTFGVEAPSV</sequence>
<feature type="binding site" evidence="3">
    <location>
        <position position="127"/>
    </location>
    <ligand>
        <name>a divalent metal cation</name>
        <dbReference type="ChEBI" id="CHEBI:60240"/>
    </ligand>
</feature>
<dbReference type="Proteomes" id="UP000217696">
    <property type="component" value="Chromosome"/>
</dbReference>
<dbReference type="AlphaFoldDB" id="A0A0U5BC78"/>
<evidence type="ECO:0000313" key="4">
    <source>
        <dbReference type="EMBL" id="BAU29222.1"/>
    </source>
</evidence>
<keyword evidence="5" id="KW-1185">Reference proteome</keyword>
<dbReference type="SUPFAM" id="SSF109854">
    <property type="entry name" value="DinB/YfiT-like putative metalloenzymes"/>
    <property type="match status" value="1"/>
</dbReference>
<dbReference type="RefSeq" id="WP_096466921.1">
    <property type="nucleotide sequence ID" value="NZ_AP017312.1"/>
</dbReference>
<dbReference type="OrthoDB" id="119432at2"/>
<evidence type="ECO:0000313" key="5">
    <source>
        <dbReference type="Proteomes" id="UP000217696"/>
    </source>
</evidence>
<proteinExistence type="inferred from homology"/>
<feature type="binding site" evidence="3">
    <location>
        <position position="48"/>
    </location>
    <ligand>
        <name>a divalent metal cation</name>
        <dbReference type="ChEBI" id="CHEBI:60240"/>
    </ligand>
</feature>
<dbReference type="Gene3D" id="1.20.120.450">
    <property type="entry name" value="dinb family like domain"/>
    <property type="match status" value="1"/>
</dbReference>
<dbReference type="EMBL" id="AP017312">
    <property type="protein sequence ID" value="BAU29222.1"/>
    <property type="molecule type" value="Genomic_DNA"/>
</dbReference>
<organism evidence="4 5">
    <name type="scientific">Aneurinibacillus soli</name>
    <dbReference type="NCBI Taxonomy" id="1500254"/>
    <lineage>
        <taxon>Bacteria</taxon>
        <taxon>Bacillati</taxon>
        <taxon>Bacillota</taxon>
        <taxon>Bacilli</taxon>
        <taxon>Bacillales</taxon>
        <taxon>Paenibacillaceae</taxon>
        <taxon>Aneurinibacillus group</taxon>
        <taxon>Aneurinibacillus</taxon>
    </lineage>
</organism>
<keyword evidence="2 3" id="KW-0479">Metal-binding</keyword>
<reference evidence="4 5" key="1">
    <citation type="submission" date="2015-12" db="EMBL/GenBank/DDBJ databases">
        <title>Genome sequence of Aneurinibacillus soli.</title>
        <authorList>
            <person name="Lee J.S."/>
            <person name="Lee K.C."/>
            <person name="Kim K.K."/>
            <person name="Lee B.W."/>
        </authorList>
    </citation>
    <scope>NUCLEOTIDE SEQUENCE [LARGE SCALE GENOMIC DNA]</scope>
    <source>
        <strain evidence="4 5">CB4</strain>
    </source>
</reference>
<gene>
    <name evidence="4" type="ORF">CB4_03409</name>
</gene>
<dbReference type="InterPro" id="IPR007837">
    <property type="entry name" value="DinB"/>
</dbReference>
<comment type="similarity">
    <text evidence="1">Belongs to the DinB family.</text>
</comment>
<protein>
    <submittedName>
        <fullName evidence="4">DinB family protein</fullName>
    </submittedName>
</protein>
<accession>A0A0U5BC78</accession>
<dbReference type="Pfam" id="PF05163">
    <property type="entry name" value="DinB"/>
    <property type="match status" value="1"/>
</dbReference>
<dbReference type="KEGG" id="asoc:CB4_03409"/>
<dbReference type="InterPro" id="IPR034660">
    <property type="entry name" value="DinB/YfiT-like"/>
</dbReference>
<feature type="binding site" evidence="3">
    <location>
        <position position="131"/>
    </location>
    <ligand>
        <name>a divalent metal cation</name>
        <dbReference type="ChEBI" id="CHEBI:60240"/>
    </ligand>
</feature>
<name>A0A0U5BC78_9BACL</name>